<feature type="region of interest" description="Disordered" evidence="2">
    <location>
        <begin position="72"/>
        <end position="93"/>
    </location>
</feature>
<dbReference type="EMBL" id="HG996466">
    <property type="protein sequence ID" value="CAG1859527.1"/>
    <property type="molecule type" value="Genomic_DNA"/>
</dbReference>
<gene>
    <name evidence="3" type="ORF">GSMUA_298220.1</name>
</gene>
<evidence type="ECO:0000256" key="2">
    <source>
        <dbReference type="SAM" id="MobiDB-lite"/>
    </source>
</evidence>
<organism evidence="3">
    <name type="scientific">Musa acuminata subsp. malaccensis</name>
    <name type="common">Wild banana</name>
    <name type="synonym">Musa malaccensis</name>
    <dbReference type="NCBI Taxonomy" id="214687"/>
    <lineage>
        <taxon>Eukaryota</taxon>
        <taxon>Viridiplantae</taxon>
        <taxon>Streptophyta</taxon>
        <taxon>Embryophyta</taxon>
        <taxon>Tracheophyta</taxon>
        <taxon>Spermatophyta</taxon>
        <taxon>Magnoliopsida</taxon>
        <taxon>Liliopsida</taxon>
        <taxon>Zingiberales</taxon>
        <taxon>Musaceae</taxon>
        <taxon>Musa</taxon>
    </lineage>
</organism>
<feature type="region of interest" description="Disordered" evidence="2">
    <location>
        <begin position="134"/>
        <end position="225"/>
    </location>
</feature>
<keyword evidence="1" id="KW-0346">Stress response</keyword>
<proteinExistence type="predicted"/>
<sequence length="225" mass="26158">MPIVRRSNIFDPISVDVFNTFPGFASETSAFANTRIDRKETLDAHIFKADLAGVNKEEVEKRRVLQISSVRNEEQKEKNDKRHSVERRFRQSENEQVLARRTVRCHSGFTESGRAVQRLEIRFSCNVTYSSSRDVTCSEGTVEKPDGKSLRRKEEVKEPDGKSLRRKEEVKEPDGKSLRRKEEVKEPDGKSLRRKEEVKEPDGKSLRRKEEVKEPDGKSLRRKEE</sequence>
<evidence type="ECO:0000313" key="3">
    <source>
        <dbReference type="EMBL" id="CAG1859527.1"/>
    </source>
</evidence>
<dbReference type="PANTHER" id="PTHR11527">
    <property type="entry name" value="HEAT-SHOCK PROTEIN 20 FAMILY MEMBER"/>
    <property type="match status" value="1"/>
</dbReference>
<dbReference type="InterPro" id="IPR008978">
    <property type="entry name" value="HSP20-like_chaperone"/>
</dbReference>
<dbReference type="Gene3D" id="2.60.40.790">
    <property type="match status" value="1"/>
</dbReference>
<evidence type="ECO:0000256" key="1">
    <source>
        <dbReference type="ARBA" id="ARBA00023016"/>
    </source>
</evidence>
<dbReference type="AlphaFoldDB" id="A0A8D7FMV2"/>
<accession>A0A8D7FMV2</accession>
<dbReference type="InterPro" id="IPR031107">
    <property type="entry name" value="Small_HSP"/>
</dbReference>
<dbReference type="SUPFAM" id="SSF49764">
    <property type="entry name" value="HSP20-like chaperones"/>
    <property type="match status" value="1"/>
</dbReference>
<protein>
    <submittedName>
        <fullName evidence="3">(wild Malaysian banana) hypothetical protein</fullName>
    </submittedName>
</protein>
<feature type="non-terminal residue" evidence="3">
    <location>
        <position position="225"/>
    </location>
</feature>
<feature type="compositionally biased region" description="Basic and acidic residues" evidence="2">
    <location>
        <begin position="141"/>
        <end position="225"/>
    </location>
</feature>
<name>A0A8D7FMV2_MUSAM</name>
<reference evidence="3" key="1">
    <citation type="submission" date="2021-03" db="EMBL/GenBank/DDBJ databases">
        <authorList>
            <consortium name="Genoscope - CEA"/>
            <person name="William W."/>
        </authorList>
    </citation>
    <scope>NUCLEOTIDE SEQUENCE</scope>
    <source>
        <strain evidence="3">Doubled-haploid Pahang</strain>
    </source>
</reference>